<evidence type="ECO:0000313" key="2">
    <source>
        <dbReference type="EMBL" id="NSL89236.1"/>
    </source>
</evidence>
<sequence>MMITFCNSRKKLWVPVLLLYIIACRKDSPAPAVTDRNNALLADSIFLYAKQVYLWNDQLPEQFNTAPYLAADGSLNYKAELSAISSIAINPATGRPYEFNRLRPSLPKYSAVFGQADKVETDAGSRMLNISGRFGISLVAMGEQELRIKYIVKGSDAALAGMRRGMRILAVNGRPVEISPAYYRYVEKIFNEENRLTLSCSDGATSRDFSLLYSRTNYFEPVLGDALFEPLPGHKTGYLAYLKFIDVTHAYRDLDEILTGFSRQGIADIIIDLRYNGGGNLAELDKFANLLVPQPAHGKVMRKERYNALMQSGRASLLQLQPVLDNNGLPFYQNGKLVTYADIDYTETGNTVYFNKVSGPGTLKKAIFIVSEETASAAELLISCLSPYLETHIIGVYAGNAGTVRTYGKPVGFFPLKTGSLTVYYALFSNVNAQGAGDYYEGMTATVSVYDDPRYNFGERGEPGLEAALAQIAGKGARRALPELLQPPVQWQDVNIHPEKTGMIKSVFRLKSGAQVTTE</sequence>
<evidence type="ECO:0000313" key="3">
    <source>
        <dbReference type="Proteomes" id="UP000281028"/>
    </source>
</evidence>
<protein>
    <recommendedName>
        <fullName evidence="1">PDZ domain-containing protein</fullName>
    </recommendedName>
</protein>
<dbReference type="GO" id="GO:0007165">
    <property type="term" value="P:signal transduction"/>
    <property type="evidence" value="ECO:0007669"/>
    <property type="project" value="TreeGrafter"/>
</dbReference>
<dbReference type="Pfam" id="PF03572">
    <property type="entry name" value="Peptidase_S41"/>
    <property type="match status" value="1"/>
</dbReference>
<dbReference type="GO" id="GO:0008236">
    <property type="term" value="F:serine-type peptidase activity"/>
    <property type="evidence" value="ECO:0007669"/>
    <property type="project" value="InterPro"/>
</dbReference>
<dbReference type="SUPFAM" id="SSF52096">
    <property type="entry name" value="ClpP/crotonase"/>
    <property type="match status" value="1"/>
</dbReference>
<dbReference type="InterPro" id="IPR029045">
    <property type="entry name" value="ClpP/crotonase-like_dom_sf"/>
</dbReference>
<dbReference type="Gene3D" id="3.90.226.10">
    <property type="entry name" value="2-enoyl-CoA Hydratase, Chain A, domain 1"/>
    <property type="match status" value="1"/>
</dbReference>
<dbReference type="GO" id="GO:0006508">
    <property type="term" value="P:proteolysis"/>
    <property type="evidence" value="ECO:0007669"/>
    <property type="project" value="InterPro"/>
</dbReference>
<dbReference type="Gene3D" id="3.30.750.170">
    <property type="match status" value="1"/>
</dbReference>
<dbReference type="Gene3D" id="2.30.42.10">
    <property type="match status" value="1"/>
</dbReference>
<dbReference type="PROSITE" id="PS50106">
    <property type="entry name" value="PDZ"/>
    <property type="match status" value="1"/>
</dbReference>
<reference evidence="2" key="1">
    <citation type="submission" date="2020-05" db="EMBL/GenBank/DDBJ databases">
        <title>Chitinophaga laudate sp. nov., isolated from a tropical peat swamp.</title>
        <authorList>
            <person name="Goh C.B.S."/>
            <person name="Lee M.S."/>
            <person name="Parimannan S."/>
            <person name="Pasbakhsh P."/>
            <person name="Yule C.M."/>
            <person name="Rajandas H."/>
            <person name="Loke S."/>
            <person name="Croft L."/>
            <person name="Tan J.B.L."/>
        </authorList>
    </citation>
    <scope>NUCLEOTIDE SEQUENCE</scope>
    <source>
        <strain evidence="2">Mgbs1</strain>
    </source>
</reference>
<dbReference type="SMART" id="SM00228">
    <property type="entry name" value="PDZ"/>
    <property type="match status" value="1"/>
</dbReference>
<feature type="domain" description="PDZ" evidence="1">
    <location>
        <begin position="131"/>
        <end position="177"/>
    </location>
</feature>
<dbReference type="GO" id="GO:0004175">
    <property type="term" value="F:endopeptidase activity"/>
    <property type="evidence" value="ECO:0007669"/>
    <property type="project" value="TreeGrafter"/>
</dbReference>
<dbReference type="SUPFAM" id="SSF50156">
    <property type="entry name" value="PDZ domain-like"/>
    <property type="match status" value="1"/>
</dbReference>
<dbReference type="InterPro" id="IPR001478">
    <property type="entry name" value="PDZ"/>
</dbReference>
<dbReference type="GO" id="GO:0030288">
    <property type="term" value="C:outer membrane-bounded periplasmic space"/>
    <property type="evidence" value="ECO:0007669"/>
    <property type="project" value="TreeGrafter"/>
</dbReference>
<dbReference type="PANTHER" id="PTHR32060:SF30">
    <property type="entry name" value="CARBOXY-TERMINAL PROCESSING PROTEASE CTPA"/>
    <property type="match status" value="1"/>
</dbReference>
<keyword evidence="3" id="KW-1185">Reference proteome</keyword>
<comment type="caution">
    <text evidence="2">The sequence shown here is derived from an EMBL/GenBank/DDBJ whole genome shotgun (WGS) entry which is preliminary data.</text>
</comment>
<dbReference type="PANTHER" id="PTHR32060">
    <property type="entry name" value="TAIL-SPECIFIC PROTEASE"/>
    <property type="match status" value="1"/>
</dbReference>
<dbReference type="EMBL" id="RIAR02000001">
    <property type="protein sequence ID" value="NSL89236.1"/>
    <property type="molecule type" value="Genomic_DNA"/>
</dbReference>
<proteinExistence type="predicted"/>
<dbReference type="InterPro" id="IPR005151">
    <property type="entry name" value="Tail-specific_protease"/>
</dbReference>
<accession>A0A9Q5D3Y2</accession>
<dbReference type="CDD" id="cd00136">
    <property type="entry name" value="PDZ_canonical"/>
    <property type="match status" value="1"/>
</dbReference>
<organism evidence="2 3">
    <name type="scientific">Chitinophaga solisilvae</name>
    <dbReference type="NCBI Taxonomy" id="1233460"/>
    <lineage>
        <taxon>Bacteria</taxon>
        <taxon>Pseudomonadati</taxon>
        <taxon>Bacteroidota</taxon>
        <taxon>Chitinophagia</taxon>
        <taxon>Chitinophagales</taxon>
        <taxon>Chitinophagaceae</taxon>
        <taxon>Chitinophaga</taxon>
    </lineage>
</organism>
<evidence type="ECO:0000259" key="1">
    <source>
        <dbReference type="PROSITE" id="PS50106"/>
    </source>
</evidence>
<gene>
    <name evidence="2" type="ORF">ECE50_020510</name>
</gene>
<dbReference type="AlphaFoldDB" id="A0A9Q5D3Y2"/>
<dbReference type="InterPro" id="IPR036034">
    <property type="entry name" value="PDZ_sf"/>
</dbReference>
<dbReference type="Proteomes" id="UP000281028">
    <property type="component" value="Unassembled WGS sequence"/>
</dbReference>
<name>A0A9Q5D3Y2_9BACT</name>